<dbReference type="Proteomes" id="UP000729913">
    <property type="component" value="Unassembled WGS sequence"/>
</dbReference>
<evidence type="ECO:0000256" key="2">
    <source>
        <dbReference type="SAM" id="SignalP"/>
    </source>
</evidence>
<dbReference type="GO" id="GO:0005615">
    <property type="term" value="C:extracellular space"/>
    <property type="evidence" value="ECO:0007669"/>
    <property type="project" value="InterPro"/>
</dbReference>
<dbReference type="OrthoDB" id="671595at2759"/>
<evidence type="ECO:0000313" key="4">
    <source>
        <dbReference type="EMBL" id="KAG8039126.1"/>
    </source>
</evidence>
<evidence type="ECO:0000259" key="3">
    <source>
        <dbReference type="Pfam" id="PF00079"/>
    </source>
</evidence>
<feature type="signal peptide" evidence="2">
    <location>
        <begin position="1"/>
        <end position="22"/>
    </location>
</feature>
<protein>
    <recommendedName>
        <fullName evidence="3">Serpin domain-containing protein</fullName>
    </recommendedName>
</protein>
<gene>
    <name evidence="4" type="ORF">G9C98_003433</name>
</gene>
<dbReference type="PANTHER" id="PTHR11461">
    <property type="entry name" value="SERINE PROTEASE INHIBITOR, SERPIN"/>
    <property type="match status" value="1"/>
</dbReference>
<name>A0A8J5RDK6_9HYME</name>
<feature type="domain" description="Serpin" evidence="3">
    <location>
        <begin position="62"/>
        <end position="217"/>
    </location>
</feature>
<keyword evidence="2" id="KW-0732">Signal</keyword>
<proteinExistence type="inferred from homology"/>
<accession>A0A8J5RDK6</accession>
<feature type="non-terminal residue" evidence="4">
    <location>
        <position position="235"/>
    </location>
</feature>
<dbReference type="InterPro" id="IPR000215">
    <property type="entry name" value="Serpin_fam"/>
</dbReference>
<dbReference type="GO" id="GO:0004867">
    <property type="term" value="F:serine-type endopeptidase inhibitor activity"/>
    <property type="evidence" value="ECO:0007669"/>
    <property type="project" value="InterPro"/>
</dbReference>
<dbReference type="Pfam" id="PF00079">
    <property type="entry name" value="Serpin"/>
    <property type="match status" value="1"/>
</dbReference>
<evidence type="ECO:0000313" key="5">
    <source>
        <dbReference type="Proteomes" id="UP000729913"/>
    </source>
</evidence>
<dbReference type="PANTHER" id="PTHR11461:SF211">
    <property type="entry name" value="GH10112P-RELATED"/>
    <property type="match status" value="1"/>
</dbReference>
<dbReference type="InterPro" id="IPR023796">
    <property type="entry name" value="Serpin_dom"/>
</dbReference>
<comment type="similarity">
    <text evidence="1">Belongs to the serpin family.</text>
</comment>
<reference evidence="4" key="1">
    <citation type="submission" date="2020-03" db="EMBL/GenBank/DDBJ databases">
        <authorList>
            <person name="Chebbi M.A."/>
            <person name="Drezen J.M."/>
        </authorList>
    </citation>
    <scope>NUCLEOTIDE SEQUENCE</scope>
    <source>
        <tissue evidence="4">Whole body</tissue>
    </source>
</reference>
<feature type="chain" id="PRO_5035310774" description="Serpin domain-containing protein" evidence="2">
    <location>
        <begin position="23"/>
        <end position="235"/>
    </location>
</feature>
<evidence type="ECO:0000256" key="1">
    <source>
        <dbReference type="ARBA" id="ARBA00009500"/>
    </source>
</evidence>
<dbReference type="EMBL" id="JAAOIC020000039">
    <property type="protein sequence ID" value="KAG8039126.1"/>
    <property type="molecule type" value="Genomic_DNA"/>
</dbReference>
<dbReference type="AlphaFoldDB" id="A0A8J5RDK6"/>
<comment type="caution">
    <text evidence="4">The sequence shown here is derived from an EMBL/GenBank/DDBJ whole genome shotgun (WGS) entry which is preliminary data.</text>
</comment>
<reference evidence="4" key="2">
    <citation type="submission" date="2021-04" db="EMBL/GenBank/DDBJ databases">
        <title>Genome-wide patterns of bracovirus chromosomal integration into multiple host tissues during parasitism.</title>
        <authorList>
            <person name="Chebbi M.A.C."/>
        </authorList>
    </citation>
    <scope>NUCLEOTIDE SEQUENCE</scope>
    <source>
        <tissue evidence="4">Whole body</tissue>
    </source>
</reference>
<organism evidence="4 5">
    <name type="scientific">Cotesia typhae</name>
    <dbReference type="NCBI Taxonomy" id="2053667"/>
    <lineage>
        <taxon>Eukaryota</taxon>
        <taxon>Metazoa</taxon>
        <taxon>Ecdysozoa</taxon>
        <taxon>Arthropoda</taxon>
        <taxon>Hexapoda</taxon>
        <taxon>Insecta</taxon>
        <taxon>Pterygota</taxon>
        <taxon>Neoptera</taxon>
        <taxon>Endopterygota</taxon>
        <taxon>Hymenoptera</taxon>
        <taxon>Apocrita</taxon>
        <taxon>Ichneumonoidea</taxon>
        <taxon>Braconidae</taxon>
        <taxon>Microgastrinae</taxon>
        <taxon>Cotesia</taxon>
    </lineage>
</organism>
<sequence length="235" mass="26229">SAILGVFFGVVVLALIAPGSWSAAVKSEVESSSSYEFKPIGSILLHQLVLIINYINGHLLNVAASNELDNMAFCPFSLDILLAMLDFGVQPIVHQQLNASLFFPTDNLIGKEVLHQLIHNVTKLPKDKFKVETNIYNQKDLNLNLDFLGIVTNDLEANQPHPVNFSNTEEVALKFNKWTSDNTGGFVHDLIKPDDLGRSLLVFANISDMDIEFKNAFITSYRPGVFRTNFFFLAR</sequence>
<keyword evidence="5" id="KW-1185">Reference proteome</keyword>